<dbReference type="EMBL" id="JAGGLB010000013">
    <property type="protein sequence ID" value="MBP1992485.1"/>
    <property type="molecule type" value="Genomic_DNA"/>
</dbReference>
<accession>A0ABS4IZJ1</accession>
<organism evidence="6 7">
    <name type="scientific">Paenibacillus eucommiae</name>
    <dbReference type="NCBI Taxonomy" id="1355755"/>
    <lineage>
        <taxon>Bacteria</taxon>
        <taxon>Bacillati</taxon>
        <taxon>Bacillota</taxon>
        <taxon>Bacilli</taxon>
        <taxon>Bacillales</taxon>
        <taxon>Paenibacillaceae</taxon>
        <taxon>Paenibacillus</taxon>
    </lineage>
</organism>
<evidence type="ECO:0000256" key="3">
    <source>
        <dbReference type="ARBA" id="ARBA00022989"/>
    </source>
</evidence>
<proteinExistence type="predicted"/>
<evidence type="ECO:0000313" key="7">
    <source>
        <dbReference type="Proteomes" id="UP001519287"/>
    </source>
</evidence>
<keyword evidence="4 5" id="KW-0472">Membrane</keyword>
<dbReference type="Gene3D" id="1.20.1530.20">
    <property type="match status" value="1"/>
</dbReference>
<comment type="subcellular location">
    <subcellularLocation>
        <location evidence="1">Membrane</location>
        <topology evidence="1">Multi-pass membrane protein</topology>
    </subcellularLocation>
</comment>
<evidence type="ECO:0000256" key="1">
    <source>
        <dbReference type="ARBA" id="ARBA00004141"/>
    </source>
</evidence>
<sequence length="331" mass="35945">MLSRLDRRLVKVLPLITPVSVLIGVLLGSHLSGYTFLSPWIFAFMTFSGSISSSFKEFLKVLTHPLPLIATLFILHIIMPLIAMAFGFIAYSGDSFTITGLILAAAIPTGITSFVWVAIYKGNTVLTLSIILIDTILAPFVVPYTLSLLVGTKVQMDIAAMMQGLFYMIVLPSLIGMLLNQWTKGSIKQSWGPRLNPFSKIAMGVVVAINSSVVSPFLRHFDARMLGLACTVLILSSLGYLLGWVTARLMRWEPDIVIALTFNGGMRNISAGAVLAVSYFAAPVAIPVVLAMLFQQSLASLFGYLLNRRSTPKKAGTDAITTKLTPNVDKI</sequence>
<comment type="caution">
    <text evidence="6">The sequence shown here is derived from an EMBL/GenBank/DDBJ whole genome shotgun (WGS) entry which is preliminary data.</text>
</comment>
<feature type="transmembrane region" description="Helical" evidence="5">
    <location>
        <begin position="158"/>
        <end position="180"/>
    </location>
</feature>
<evidence type="ECO:0000256" key="2">
    <source>
        <dbReference type="ARBA" id="ARBA00022692"/>
    </source>
</evidence>
<dbReference type="InterPro" id="IPR004710">
    <property type="entry name" value="Bilac:Na_transpt"/>
</dbReference>
<evidence type="ECO:0000313" key="6">
    <source>
        <dbReference type="EMBL" id="MBP1992485.1"/>
    </source>
</evidence>
<keyword evidence="3 5" id="KW-1133">Transmembrane helix</keyword>
<feature type="transmembrane region" description="Helical" evidence="5">
    <location>
        <begin position="201"/>
        <end position="219"/>
    </location>
</feature>
<feature type="transmembrane region" description="Helical" evidence="5">
    <location>
        <begin position="125"/>
        <end position="146"/>
    </location>
</feature>
<feature type="transmembrane region" description="Helical" evidence="5">
    <location>
        <begin position="12"/>
        <end position="31"/>
    </location>
</feature>
<protein>
    <submittedName>
        <fullName evidence="6">Na+-dependent transporter</fullName>
    </submittedName>
</protein>
<reference evidence="6 7" key="1">
    <citation type="submission" date="2021-03" db="EMBL/GenBank/DDBJ databases">
        <title>Genomic Encyclopedia of Type Strains, Phase IV (KMG-IV): sequencing the most valuable type-strain genomes for metagenomic binning, comparative biology and taxonomic classification.</title>
        <authorList>
            <person name="Goeker M."/>
        </authorList>
    </citation>
    <scope>NUCLEOTIDE SEQUENCE [LARGE SCALE GENOMIC DNA]</scope>
    <source>
        <strain evidence="6 7">DSM 26048</strain>
    </source>
</reference>
<feature type="transmembrane region" description="Helical" evidence="5">
    <location>
        <begin position="96"/>
        <end position="118"/>
    </location>
</feature>
<feature type="transmembrane region" description="Helical" evidence="5">
    <location>
        <begin position="67"/>
        <end position="90"/>
    </location>
</feature>
<gene>
    <name evidence="6" type="ORF">J2Z66_004093</name>
</gene>
<keyword evidence="7" id="KW-1185">Reference proteome</keyword>
<dbReference type="InterPro" id="IPR038770">
    <property type="entry name" value="Na+/solute_symporter_sf"/>
</dbReference>
<feature type="transmembrane region" description="Helical" evidence="5">
    <location>
        <begin position="225"/>
        <end position="245"/>
    </location>
</feature>
<evidence type="ECO:0000256" key="5">
    <source>
        <dbReference type="SAM" id="Phobius"/>
    </source>
</evidence>
<evidence type="ECO:0000256" key="4">
    <source>
        <dbReference type="ARBA" id="ARBA00023136"/>
    </source>
</evidence>
<keyword evidence="2 5" id="KW-0812">Transmembrane</keyword>
<dbReference type="Proteomes" id="UP001519287">
    <property type="component" value="Unassembled WGS sequence"/>
</dbReference>
<dbReference type="RefSeq" id="WP_209973523.1">
    <property type="nucleotide sequence ID" value="NZ_JAGGLB010000013.1"/>
</dbReference>
<name>A0ABS4IZJ1_9BACL</name>
<dbReference type="PANTHER" id="PTHR10361:SF28">
    <property type="entry name" value="P3 PROTEIN-RELATED"/>
    <property type="match status" value="1"/>
</dbReference>
<dbReference type="InterPro" id="IPR002657">
    <property type="entry name" value="BilAc:Na_symport/Acr3"/>
</dbReference>
<dbReference type="PANTHER" id="PTHR10361">
    <property type="entry name" value="SODIUM-BILE ACID COTRANSPORTER"/>
    <property type="match status" value="1"/>
</dbReference>
<dbReference type="Pfam" id="PF01758">
    <property type="entry name" value="SBF"/>
    <property type="match status" value="1"/>
</dbReference>